<feature type="domain" description="BPL/LPL catalytic" evidence="3">
    <location>
        <begin position="335"/>
        <end position="533"/>
    </location>
</feature>
<dbReference type="InterPro" id="IPR004408">
    <property type="entry name" value="Biotin_CoA_COase_ligase"/>
</dbReference>
<gene>
    <name evidence="4" type="ORF">BDV98DRAFT_544774</name>
</gene>
<name>A0A5C3QRC6_9AGAR</name>
<dbReference type="PANTHER" id="PTHR12835:SF5">
    <property type="entry name" value="BIOTIN--PROTEIN LIGASE"/>
    <property type="match status" value="1"/>
</dbReference>
<keyword evidence="2" id="KW-0436">Ligase</keyword>
<dbReference type="NCBIfam" id="TIGR00121">
    <property type="entry name" value="birA_ligase"/>
    <property type="match status" value="1"/>
</dbReference>
<proteinExistence type="inferred from homology"/>
<comment type="similarity">
    <text evidence="1">Belongs to the biotin--protein ligase family.</text>
</comment>
<protein>
    <recommendedName>
        <fullName evidence="3">BPL/LPL catalytic domain-containing protein</fullName>
    </recommendedName>
</protein>
<dbReference type="GO" id="GO:0004077">
    <property type="term" value="F:biotin--[biotin carboxyl-carrier protein] ligase activity"/>
    <property type="evidence" value="ECO:0007669"/>
    <property type="project" value="InterPro"/>
</dbReference>
<reference evidence="4 5" key="1">
    <citation type="journal article" date="2019" name="Nat. Ecol. Evol.">
        <title>Megaphylogeny resolves global patterns of mushroom evolution.</title>
        <authorList>
            <person name="Varga T."/>
            <person name="Krizsan K."/>
            <person name="Foldi C."/>
            <person name="Dima B."/>
            <person name="Sanchez-Garcia M."/>
            <person name="Sanchez-Ramirez S."/>
            <person name="Szollosi G.J."/>
            <person name="Szarkandi J.G."/>
            <person name="Papp V."/>
            <person name="Albert L."/>
            <person name="Andreopoulos W."/>
            <person name="Angelini C."/>
            <person name="Antonin V."/>
            <person name="Barry K.W."/>
            <person name="Bougher N.L."/>
            <person name="Buchanan P."/>
            <person name="Buyck B."/>
            <person name="Bense V."/>
            <person name="Catcheside P."/>
            <person name="Chovatia M."/>
            <person name="Cooper J."/>
            <person name="Damon W."/>
            <person name="Desjardin D."/>
            <person name="Finy P."/>
            <person name="Geml J."/>
            <person name="Haridas S."/>
            <person name="Hughes K."/>
            <person name="Justo A."/>
            <person name="Karasinski D."/>
            <person name="Kautmanova I."/>
            <person name="Kiss B."/>
            <person name="Kocsube S."/>
            <person name="Kotiranta H."/>
            <person name="LaButti K.M."/>
            <person name="Lechner B.E."/>
            <person name="Liimatainen K."/>
            <person name="Lipzen A."/>
            <person name="Lukacs Z."/>
            <person name="Mihaltcheva S."/>
            <person name="Morgado L.N."/>
            <person name="Niskanen T."/>
            <person name="Noordeloos M.E."/>
            <person name="Ohm R.A."/>
            <person name="Ortiz-Santana B."/>
            <person name="Ovrebo C."/>
            <person name="Racz N."/>
            <person name="Riley R."/>
            <person name="Savchenko A."/>
            <person name="Shiryaev A."/>
            <person name="Soop K."/>
            <person name="Spirin V."/>
            <person name="Szebenyi C."/>
            <person name="Tomsovsky M."/>
            <person name="Tulloss R.E."/>
            <person name="Uehling J."/>
            <person name="Grigoriev I.V."/>
            <person name="Vagvolgyi C."/>
            <person name="Papp T."/>
            <person name="Martin F.M."/>
            <person name="Miettinen O."/>
            <person name="Hibbett D.S."/>
            <person name="Nagy L.G."/>
        </authorList>
    </citation>
    <scope>NUCLEOTIDE SEQUENCE [LARGE SCALE GENOMIC DNA]</scope>
    <source>
        <strain evidence="4 5">CBS 309.79</strain>
    </source>
</reference>
<dbReference type="InterPro" id="IPR004143">
    <property type="entry name" value="BPL_LPL_catalytic"/>
</dbReference>
<dbReference type="OrthoDB" id="10250105at2759"/>
<dbReference type="PANTHER" id="PTHR12835">
    <property type="entry name" value="BIOTIN PROTEIN LIGASE"/>
    <property type="match status" value="1"/>
</dbReference>
<dbReference type="GO" id="GO:0005737">
    <property type="term" value="C:cytoplasm"/>
    <property type="evidence" value="ECO:0007669"/>
    <property type="project" value="TreeGrafter"/>
</dbReference>
<evidence type="ECO:0000313" key="4">
    <source>
        <dbReference type="EMBL" id="TFL04117.1"/>
    </source>
</evidence>
<dbReference type="STRING" id="1884261.A0A5C3QRC6"/>
<evidence type="ECO:0000256" key="1">
    <source>
        <dbReference type="ARBA" id="ARBA00009934"/>
    </source>
</evidence>
<dbReference type="CDD" id="cd16442">
    <property type="entry name" value="BPL"/>
    <property type="match status" value="1"/>
</dbReference>
<dbReference type="Pfam" id="PF09825">
    <property type="entry name" value="BPL_N"/>
    <property type="match status" value="1"/>
</dbReference>
<dbReference type="Gene3D" id="3.30.930.10">
    <property type="entry name" value="Bira Bifunctional Protein, Domain 2"/>
    <property type="match status" value="1"/>
</dbReference>
<organism evidence="4 5">
    <name type="scientific">Pterulicium gracile</name>
    <dbReference type="NCBI Taxonomy" id="1884261"/>
    <lineage>
        <taxon>Eukaryota</taxon>
        <taxon>Fungi</taxon>
        <taxon>Dikarya</taxon>
        <taxon>Basidiomycota</taxon>
        <taxon>Agaricomycotina</taxon>
        <taxon>Agaricomycetes</taxon>
        <taxon>Agaricomycetidae</taxon>
        <taxon>Agaricales</taxon>
        <taxon>Pleurotineae</taxon>
        <taxon>Pterulaceae</taxon>
        <taxon>Pterulicium</taxon>
    </lineage>
</organism>
<dbReference type="Proteomes" id="UP000305067">
    <property type="component" value="Unassembled WGS sequence"/>
</dbReference>
<evidence type="ECO:0000259" key="3">
    <source>
        <dbReference type="PROSITE" id="PS51733"/>
    </source>
</evidence>
<dbReference type="PROSITE" id="PS51733">
    <property type="entry name" value="BPL_LPL_CATALYTIC"/>
    <property type="match status" value="1"/>
</dbReference>
<evidence type="ECO:0000256" key="2">
    <source>
        <dbReference type="ARBA" id="ARBA00022598"/>
    </source>
</evidence>
<dbReference type="Pfam" id="PF03099">
    <property type="entry name" value="BPL_LplA_LipB"/>
    <property type="match status" value="1"/>
</dbReference>
<evidence type="ECO:0000313" key="5">
    <source>
        <dbReference type="Proteomes" id="UP000305067"/>
    </source>
</evidence>
<dbReference type="InterPro" id="IPR019197">
    <property type="entry name" value="Biotin-prot_ligase_N"/>
</dbReference>
<accession>A0A5C3QRC6</accession>
<dbReference type="EMBL" id="ML178819">
    <property type="protein sequence ID" value="TFL04117.1"/>
    <property type="molecule type" value="Genomic_DNA"/>
</dbReference>
<dbReference type="AlphaFoldDB" id="A0A5C3QRC6"/>
<sequence>MNVLVYSGPEVQQASLQQTIATIRSIVLPNYTVQTINKQALASHPWTTSCAALVLPGCTQSFASNAASDRISSYVENGGSFIALSCGTRLSGLAPGTGQQERPIAFFDRRSGSSLYLTHLQSQPQVVNAQLSDGAALRSVYQHGASQISPMDGKIFTELARYHLNDDSLGDVAAAVYAIGSGRFTAVAPGVEYNPSEEPASTIVPAHGPESHQETRQFVRKILALSGLDLPEQSPDNLHPLPQFLVSASPSLTQAIAESIQIKASFPTPQVLQDENDTFHFHTYCDDMEVLSKENLGTLTWDTKHIVVCSGGETPDPRHTPLFDLRRFYDSLSSYAHRPVTTPWITGDALLYSQMVTSTQTMLDKNPKLLSGLPTPIVSLASHQLTGRGRGANVWLSPAGCLQFSILLRLPLASFPAAKLVFVQYLAGLAIIEACRDERVLGPEAGEKIRLKWPNDVYISHADGELKKIGGILVNTSFANGKVDIVVGCGVNVLNPKPIASLSQLVDGSRKLSMEDTLAAILYNFQTMWDTFIQVKGSFEPFMDLYLRRWLHSDQLVTLETVTPPMPVRIAGITSDYGLLRTYPAKGRSQQPIDLQPDGNSFDLMAGLIRTKV</sequence>
<keyword evidence="5" id="KW-1185">Reference proteome</keyword>
<dbReference type="InterPro" id="IPR045864">
    <property type="entry name" value="aa-tRNA-synth_II/BPL/LPL"/>
</dbReference>
<dbReference type="SUPFAM" id="SSF55681">
    <property type="entry name" value="Class II aaRS and biotin synthetases"/>
    <property type="match status" value="1"/>
</dbReference>